<evidence type="ECO:0000313" key="3">
    <source>
        <dbReference type="Proteomes" id="UP001187192"/>
    </source>
</evidence>
<keyword evidence="3" id="KW-1185">Reference proteome</keyword>
<evidence type="ECO:0000313" key="2">
    <source>
        <dbReference type="EMBL" id="GMN48337.1"/>
    </source>
</evidence>
<protein>
    <submittedName>
        <fullName evidence="2">Uncharacterized protein</fullName>
    </submittedName>
</protein>
<sequence>MPAIVCSPAAPSRMLKAAISNESSVLEKVGSVRVEKSSCRREMSSPRGTVEIAAPVGCRDQSALGHPTPSSPLETRPPLCPECRSDDDVKIGEQSSQRPVVLRVVLTVEGDYLGLPDPAKIHHGRDFLTASVVDLTSRPISSIPSMAFGKSPSRPPLTSPAPPRSPISRARRSDARDLSR</sequence>
<feature type="compositionally biased region" description="Pro residues" evidence="1">
    <location>
        <begin position="153"/>
        <end position="165"/>
    </location>
</feature>
<feature type="region of interest" description="Disordered" evidence="1">
    <location>
        <begin position="142"/>
        <end position="180"/>
    </location>
</feature>
<organism evidence="2 3">
    <name type="scientific">Ficus carica</name>
    <name type="common">Common fig</name>
    <dbReference type="NCBI Taxonomy" id="3494"/>
    <lineage>
        <taxon>Eukaryota</taxon>
        <taxon>Viridiplantae</taxon>
        <taxon>Streptophyta</taxon>
        <taxon>Embryophyta</taxon>
        <taxon>Tracheophyta</taxon>
        <taxon>Spermatophyta</taxon>
        <taxon>Magnoliopsida</taxon>
        <taxon>eudicotyledons</taxon>
        <taxon>Gunneridae</taxon>
        <taxon>Pentapetalae</taxon>
        <taxon>rosids</taxon>
        <taxon>fabids</taxon>
        <taxon>Rosales</taxon>
        <taxon>Moraceae</taxon>
        <taxon>Ficeae</taxon>
        <taxon>Ficus</taxon>
    </lineage>
</organism>
<feature type="compositionally biased region" description="Basic and acidic residues" evidence="1">
    <location>
        <begin position="171"/>
        <end position="180"/>
    </location>
</feature>
<feature type="region of interest" description="Disordered" evidence="1">
    <location>
        <begin position="60"/>
        <end position="95"/>
    </location>
</feature>
<accession>A0AA88ACD0</accession>
<dbReference type="EMBL" id="BTGU01000028">
    <property type="protein sequence ID" value="GMN48337.1"/>
    <property type="molecule type" value="Genomic_DNA"/>
</dbReference>
<evidence type="ECO:0000256" key="1">
    <source>
        <dbReference type="SAM" id="MobiDB-lite"/>
    </source>
</evidence>
<dbReference type="Proteomes" id="UP001187192">
    <property type="component" value="Unassembled WGS sequence"/>
</dbReference>
<proteinExistence type="predicted"/>
<dbReference type="AlphaFoldDB" id="A0AA88ACD0"/>
<name>A0AA88ACD0_FICCA</name>
<reference evidence="2" key="1">
    <citation type="submission" date="2023-07" db="EMBL/GenBank/DDBJ databases">
        <title>draft genome sequence of fig (Ficus carica).</title>
        <authorList>
            <person name="Takahashi T."/>
            <person name="Nishimura K."/>
        </authorList>
    </citation>
    <scope>NUCLEOTIDE SEQUENCE</scope>
</reference>
<gene>
    <name evidence="2" type="ORF">TIFTF001_017513</name>
</gene>
<comment type="caution">
    <text evidence="2">The sequence shown here is derived from an EMBL/GenBank/DDBJ whole genome shotgun (WGS) entry which is preliminary data.</text>
</comment>